<reference evidence="1 2" key="1">
    <citation type="submission" date="2024-01" db="EMBL/GenBank/DDBJ databases">
        <title>Draft genome sequences of nine bacterial species from freshwater ponds near Washington, DC.</title>
        <authorList>
            <person name="Pavloudi C."/>
            <person name="Oliver L."/>
            <person name="Slattery K."/>
            <person name="Lissner G."/>
            <person name="Saw J.H."/>
        </authorList>
    </citation>
    <scope>NUCLEOTIDE SEQUENCE [LARGE SCALE GENOMIC DNA]</scope>
    <source>
        <strain evidence="2">TB1-E2</strain>
    </source>
</reference>
<sequence>MMSLNEKCSTLKSSANRATQVDIIRKLGIAASSMTAQFTHENHYVPQSYLKRWAGLDGKIWTSRLLVPDERMPLWKPASARGIAKHQNLYTRIAAGRDTDEIERWLNEEFETPAQASIEKAIADERLSPQDWRQIIRFVAAQDVRTPATLHESMKRWETNLQTTIEEILTETVNKFSEAKQSGVAVETSSSPHAEYFPIRTTIELLPGVEHGHIGVEMIAGRGLWLFSLRHLLTKTLQVLFTHRWTILKCPEGMSWLTSDDPVVKLNYNSAKSYDFLGGWGSVGTEIYMPLGPRHLLYTRIGHRPPDRGTVLSLELANYFQRFTAENAHRFIFSRDQDNRLPELRRRHVSAEAFESEAKQWKNWHAQQTKAEQDLLVS</sequence>
<organism evidence="1 2">
    <name type="scientific">Janthinobacterium aestuarii</name>
    <dbReference type="NCBI Taxonomy" id="2985511"/>
    <lineage>
        <taxon>Bacteria</taxon>
        <taxon>Pseudomonadati</taxon>
        <taxon>Pseudomonadota</taxon>
        <taxon>Betaproteobacteria</taxon>
        <taxon>Burkholderiales</taxon>
        <taxon>Oxalobacteraceae</taxon>
        <taxon>Janthinobacterium</taxon>
    </lineage>
</organism>
<evidence type="ECO:0000313" key="2">
    <source>
        <dbReference type="Proteomes" id="UP001373909"/>
    </source>
</evidence>
<accession>A0ABZ2GLP7</accession>
<dbReference type="Pfam" id="PF14022">
    <property type="entry name" value="DUF4238"/>
    <property type="match status" value="1"/>
</dbReference>
<protein>
    <submittedName>
        <fullName evidence="1">DUF4238 domain-containing protein</fullName>
    </submittedName>
</protein>
<proteinExistence type="predicted"/>
<dbReference type="InterPro" id="IPR025332">
    <property type="entry name" value="DUF4238"/>
</dbReference>
<dbReference type="EMBL" id="CP142523">
    <property type="protein sequence ID" value="WWO46351.1"/>
    <property type="molecule type" value="Genomic_DNA"/>
</dbReference>
<name>A0ABZ2GLP7_9BURK</name>
<gene>
    <name evidence="1" type="ORF">OPV09_27295</name>
</gene>
<evidence type="ECO:0000313" key="1">
    <source>
        <dbReference type="EMBL" id="WWO46351.1"/>
    </source>
</evidence>
<dbReference type="RefSeq" id="WP_338679952.1">
    <property type="nucleotide sequence ID" value="NZ_CP142523.1"/>
</dbReference>
<dbReference type="Proteomes" id="UP001373909">
    <property type="component" value="Chromosome"/>
</dbReference>
<keyword evidence="2" id="KW-1185">Reference proteome</keyword>